<accession>A0A251RS73</accession>
<sequence>MYTLLCKWAILLNFELVWWSQFSRLKHTQSLFTIITLHLPHTPTIALLSFFVTCRESSTLIPFVATSPPAPPKPSPPLIELMILGLLFSSGWNPSRSFHNYYGVF</sequence>
<dbReference type="EMBL" id="CM007906">
    <property type="protein sequence ID" value="OTF86714.1"/>
    <property type="molecule type" value="Genomic_DNA"/>
</dbReference>
<protein>
    <submittedName>
        <fullName evidence="2">Uncharacterized protein</fullName>
    </submittedName>
</protein>
<organism evidence="2 3">
    <name type="scientific">Helianthus annuus</name>
    <name type="common">Common sunflower</name>
    <dbReference type="NCBI Taxonomy" id="4232"/>
    <lineage>
        <taxon>Eukaryota</taxon>
        <taxon>Viridiplantae</taxon>
        <taxon>Streptophyta</taxon>
        <taxon>Embryophyta</taxon>
        <taxon>Tracheophyta</taxon>
        <taxon>Spermatophyta</taxon>
        <taxon>Magnoliopsida</taxon>
        <taxon>eudicotyledons</taxon>
        <taxon>Gunneridae</taxon>
        <taxon>Pentapetalae</taxon>
        <taxon>asterids</taxon>
        <taxon>campanulids</taxon>
        <taxon>Asterales</taxon>
        <taxon>Asteraceae</taxon>
        <taxon>Asteroideae</taxon>
        <taxon>Heliantheae alliance</taxon>
        <taxon>Heliantheae</taxon>
        <taxon>Helianthus</taxon>
    </lineage>
</organism>
<keyword evidence="3" id="KW-1185">Reference proteome</keyword>
<dbReference type="EMBL" id="MNCJ02000332">
    <property type="protein sequence ID" value="KAF5755698.1"/>
    <property type="molecule type" value="Genomic_DNA"/>
</dbReference>
<evidence type="ECO:0000313" key="2">
    <source>
        <dbReference type="EMBL" id="OTF86714.1"/>
    </source>
</evidence>
<reference evidence="1" key="3">
    <citation type="submission" date="2020-06" db="EMBL/GenBank/DDBJ databases">
        <title>Helianthus annuus Genome sequencing and assembly Release 2.</title>
        <authorList>
            <person name="Gouzy J."/>
            <person name="Langlade N."/>
            <person name="Munos S."/>
        </authorList>
    </citation>
    <scope>NUCLEOTIDE SEQUENCE</scope>
    <source>
        <tissue evidence="1">Leaves</tissue>
    </source>
</reference>
<evidence type="ECO:0000313" key="3">
    <source>
        <dbReference type="Proteomes" id="UP000215914"/>
    </source>
</evidence>
<dbReference type="InParanoid" id="A0A251RS73"/>
<proteinExistence type="predicted"/>
<gene>
    <name evidence="2" type="ORF">HannXRQ_Chr17g0553801</name>
    <name evidence="1" type="ORF">HanXRQr2_Chr17g0805691</name>
</gene>
<reference evidence="2" key="2">
    <citation type="submission" date="2017-02" db="EMBL/GenBank/DDBJ databases">
        <title>Sunflower complete genome.</title>
        <authorList>
            <person name="Langlade N."/>
            <person name="Munos S."/>
        </authorList>
    </citation>
    <scope>NUCLEOTIDE SEQUENCE [LARGE SCALE GENOMIC DNA]</scope>
    <source>
        <tissue evidence="2">Leaves</tissue>
    </source>
</reference>
<reference evidence="1 3" key="1">
    <citation type="journal article" date="2017" name="Nature">
        <title>The sunflower genome provides insights into oil metabolism, flowering and Asterid evolution.</title>
        <authorList>
            <person name="Badouin H."/>
            <person name="Gouzy J."/>
            <person name="Grassa C.J."/>
            <person name="Murat F."/>
            <person name="Staton S.E."/>
            <person name="Cottret L."/>
            <person name="Lelandais-Briere C."/>
            <person name="Owens G.L."/>
            <person name="Carrere S."/>
            <person name="Mayjonade B."/>
            <person name="Legrand L."/>
            <person name="Gill N."/>
            <person name="Kane N.C."/>
            <person name="Bowers J.E."/>
            <person name="Hubner S."/>
            <person name="Bellec A."/>
            <person name="Berard A."/>
            <person name="Berges H."/>
            <person name="Blanchet N."/>
            <person name="Boniface M.C."/>
            <person name="Brunel D."/>
            <person name="Catrice O."/>
            <person name="Chaidir N."/>
            <person name="Claudel C."/>
            <person name="Donnadieu C."/>
            <person name="Faraut T."/>
            <person name="Fievet G."/>
            <person name="Helmstetter N."/>
            <person name="King M."/>
            <person name="Knapp S.J."/>
            <person name="Lai Z."/>
            <person name="Le Paslier M.C."/>
            <person name="Lippi Y."/>
            <person name="Lorenzon L."/>
            <person name="Mandel J.R."/>
            <person name="Marage G."/>
            <person name="Marchand G."/>
            <person name="Marquand E."/>
            <person name="Bret-Mestries E."/>
            <person name="Morien E."/>
            <person name="Nambeesan S."/>
            <person name="Nguyen T."/>
            <person name="Pegot-Espagnet P."/>
            <person name="Pouilly N."/>
            <person name="Raftis F."/>
            <person name="Sallet E."/>
            <person name="Schiex T."/>
            <person name="Thomas J."/>
            <person name="Vandecasteele C."/>
            <person name="Vares D."/>
            <person name="Vear F."/>
            <person name="Vautrin S."/>
            <person name="Crespi M."/>
            <person name="Mangin B."/>
            <person name="Burke J.M."/>
            <person name="Salse J."/>
            <person name="Munos S."/>
            <person name="Vincourt P."/>
            <person name="Rieseberg L.H."/>
            <person name="Langlade N.B."/>
        </authorList>
    </citation>
    <scope>NUCLEOTIDE SEQUENCE [LARGE SCALE GENOMIC DNA]</scope>
    <source>
        <strain evidence="3">cv. SF193</strain>
        <tissue evidence="1">Leaves</tissue>
    </source>
</reference>
<dbReference type="Gramene" id="mRNA:HanXRQr2_Chr17g0805691">
    <property type="protein sequence ID" value="mRNA:HanXRQr2_Chr17g0805691"/>
    <property type="gene ID" value="HanXRQr2_Chr17g0805691"/>
</dbReference>
<dbReference type="AlphaFoldDB" id="A0A251RS73"/>
<name>A0A251RS73_HELAN</name>
<evidence type="ECO:0000313" key="1">
    <source>
        <dbReference type="EMBL" id="KAF5755698.1"/>
    </source>
</evidence>
<dbReference type="Proteomes" id="UP000215914">
    <property type="component" value="Chromosome 17"/>
</dbReference>